<feature type="compositionally biased region" description="Basic and acidic residues" evidence="1">
    <location>
        <begin position="285"/>
        <end position="294"/>
    </location>
</feature>
<reference evidence="2 3" key="1">
    <citation type="submission" date="2023-01" db="EMBL/GenBank/DDBJ databases">
        <title>Analysis of 21 Apiospora genomes using comparative genomics revels a genus with tremendous synthesis potential of carbohydrate active enzymes and secondary metabolites.</title>
        <authorList>
            <person name="Sorensen T."/>
        </authorList>
    </citation>
    <scope>NUCLEOTIDE SEQUENCE [LARGE SCALE GENOMIC DNA]</scope>
    <source>
        <strain evidence="2 3">CBS 20057</strain>
    </source>
</reference>
<accession>A0ABR1RA60</accession>
<proteinExistence type="predicted"/>
<evidence type="ECO:0000313" key="2">
    <source>
        <dbReference type="EMBL" id="KAK8005934.1"/>
    </source>
</evidence>
<organism evidence="2 3">
    <name type="scientific">Apiospora marii</name>
    <dbReference type="NCBI Taxonomy" id="335849"/>
    <lineage>
        <taxon>Eukaryota</taxon>
        <taxon>Fungi</taxon>
        <taxon>Dikarya</taxon>
        <taxon>Ascomycota</taxon>
        <taxon>Pezizomycotina</taxon>
        <taxon>Sordariomycetes</taxon>
        <taxon>Xylariomycetidae</taxon>
        <taxon>Amphisphaeriales</taxon>
        <taxon>Apiosporaceae</taxon>
        <taxon>Apiospora</taxon>
    </lineage>
</organism>
<dbReference type="Gene3D" id="3.30.200.20">
    <property type="entry name" value="Phosphorylase Kinase, domain 1"/>
    <property type="match status" value="1"/>
</dbReference>
<name>A0ABR1RA60_9PEZI</name>
<keyword evidence="3" id="KW-1185">Reference proteome</keyword>
<protein>
    <recommendedName>
        <fullName evidence="4">Aminoglycoside phosphotransferase domain-containing protein</fullName>
    </recommendedName>
</protein>
<evidence type="ECO:0000313" key="3">
    <source>
        <dbReference type="Proteomes" id="UP001396898"/>
    </source>
</evidence>
<evidence type="ECO:0008006" key="4">
    <source>
        <dbReference type="Google" id="ProtNLM"/>
    </source>
</evidence>
<dbReference type="Proteomes" id="UP001396898">
    <property type="component" value="Unassembled WGS sequence"/>
</dbReference>
<dbReference type="PANTHER" id="PTHR21310">
    <property type="entry name" value="AMINOGLYCOSIDE PHOSPHOTRANSFERASE-RELATED-RELATED"/>
    <property type="match status" value="1"/>
</dbReference>
<evidence type="ECO:0000256" key="1">
    <source>
        <dbReference type="SAM" id="MobiDB-lite"/>
    </source>
</evidence>
<comment type="caution">
    <text evidence="2">The sequence shown here is derived from an EMBL/GenBank/DDBJ whole genome shotgun (WGS) entry which is preliminary data.</text>
</comment>
<dbReference type="SUPFAM" id="SSF56112">
    <property type="entry name" value="Protein kinase-like (PK-like)"/>
    <property type="match status" value="1"/>
</dbReference>
<dbReference type="InterPro" id="IPR051678">
    <property type="entry name" value="AGP_Transferase"/>
</dbReference>
<gene>
    <name evidence="2" type="ORF">PG991_012231</name>
</gene>
<sequence length="321" mass="36728">MPSKLRYVCMDKDDMIWEKLDEAVEQCEQTLRKATTCKEVKRLILQYRPGEVRGLHEPVKGTYNFVYRLKYEDGSSALMRVPIPGVVPFPEEKIRYEVATMRYVAAHTTIPVPHVYHHGTAAAFPSGLGPFIIMVHIDHHQNMSRELLDPERDEERPILDPNVSEVKSELLYGQMSILPTKTYTSSDEWYRALADLHMAQLVLQHNDAVLDEDDARVKYVARQVRLFSEDLRPANVLLDKDLRVVVVIGWESVYAAPPNSATTRPSGCSYGNRRTGPTFLRVLEREEQKMEGKESSSNSNRLVDDDGEAKPQLLSQRMRES</sequence>
<feature type="region of interest" description="Disordered" evidence="1">
    <location>
        <begin position="285"/>
        <end position="321"/>
    </location>
</feature>
<dbReference type="PANTHER" id="PTHR21310:SF37">
    <property type="entry name" value="AMINOGLYCOSIDE PHOSPHOTRANSFERASE DOMAIN-CONTAINING PROTEIN"/>
    <property type="match status" value="1"/>
</dbReference>
<dbReference type="EMBL" id="JAQQWI010000017">
    <property type="protein sequence ID" value="KAK8005934.1"/>
    <property type="molecule type" value="Genomic_DNA"/>
</dbReference>
<dbReference type="InterPro" id="IPR011009">
    <property type="entry name" value="Kinase-like_dom_sf"/>
</dbReference>